<dbReference type="Gene3D" id="1.10.30.50">
    <property type="match status" value="1"/>
</dbReference>
<protein>
    <submittedName>
        <fullName evidence="2">HNH endonuclease</fullName>
    </submittedName>
</protein>
<dbReference type="Proteomes" id="UP001596368">
    <property type="component" value="Unassembled WGS sequence"/>
</dbReference>
<name>A0ABD5XW16_9EURY</name>
<dbReference type="CDD" id="cd00085">
    <property type="entry name" value="HNHc"/>
    <property type="match status" value="1"/>
</dbReference>
<keyword evidence="2" id="KW-0378">Hydrolase</keyword>
<evidence type="ECO:0000259" key="1">
    <source>
        <dbReference type="Pfam" id="PF01844"/>
    </source>
</evidence>
<reference evidence="2 3" key="1">
    <citation type="journal article" date="2019" name="Int. J. Syst. Evol. Microbiol.">
        <title>The Global Catalogue of Microorganisms (GCM) 10K type strain sequencing project: providing services to taxonomists for standard genome sequencing and annotation.</title>
        <authorList>
            <consortium name="The Broad Institute Genomics Platform"/>
            <consortium name="The Broad Institute Genome Sequencing Center for Infectious Disease"/>
            <person name="Wu L."/>
            <person name="Ma J."/>
        </authorList>
    </citation>
    <scope>NUCLEOTIDE SEQUENCE [LARGE SCALE GENOMIC DNA]</scope>
    <source>
        <strain evidence="2 3">DT92</strain>
    </source>
</reference>
<accession>A0ABD5XW16</accession>
<dbReference type="AlphaFoldDB" id="A0ABD5XW16"/>
<dbReference type="InterPro" id="IPR003615">
    <property type="entry name" value="HNH_nuc"/>
</dbReference>
<feature type="domain" description="HNH" evidence="1">
    <location>
        <begin position="1"/>
        <end position="44"/>
    </location>
</feature>
<keyword evidence="2" id="KW-0255">Endonuclease</keyword>
<dbReference type="InterPro" id="IPR002711">
    <property type="entry name" value="HNH"/>
</dbReference>
<evidence type="ECO:0000313" key="2">
    <source>
        <dbReference type="EMBL" id="MFC7137372.1"/>
    </source>
</evidence>
<sequence length="77" mass="8320">MCGSEQGADDGRALHVHHIVPVLAGGTSEPWNLITLCAACHRRVETYTKDIVDLILGPESCTPPRVTTNTPAFEPRP</sequence>
<proteinExistence type="predicted"/>
<dbReference type="EMBL" id="JBHSZG010000001">
    <property type="protein sequence ID" value="MFC7137372.1"/>
    <property type="molecule type" value="Genomic_DNA"/>
</dbReference>
<keyword evidence="2" id="KW-0540">Nuclease</keyword>
<dbReference type="GO" id="GO:0004519">
    <property type="term" value="F:endonuclease activity"/>
    <property type="evidence" value="ECO:0007669"/>
    <property type="project" value="UniProtKB-KW"/>
</dbReference>
<comment type="caution">
    <text evidence="2">The sequence shown here is derived from an EMBL/GenBank/DDBJ whole genome shotgun (WGS) entry which is preliminary data.</text>
</comment>
<evidence type="ECO:0000313" key="3">
    <source>
        <dbReference type="Proteomes" id="UP001596368"/>
    </source>
</evidence>
<dbReference type="Pfam" id="PF01844">
    <property type="entry name" value="HNH"/>
    <property type="match status" value="1"/>
</dbReference>
<organism evidence="2 3">
    <name type="scientific">Halobaculum litoreum</name>
    <dbReference type="NCBI Taxonomy" id="3031998"/>
    <lineage>
        <taxon>Archaea</taxon>
        <taxon>Methanobacteriati</taxon>
        <taxon>Methanobacteriota</taxon>
        <taxon>Stenosarchaea group</taxon>
        <taxon>Halobacteria</taxon>
        <taxon>Halobacteriales</taxon>
        <taxon>Haloferacaceae</taxon>
        <taxon>Halobaculum</taxon>
    </lineage>
</organism>
<keyword evidence="3" id="KW-1185">Reference proteome</keyword>
<gene>
    <name evidence="2" type="ORF">ACFQRB_14815</name>
</gene>